<keyword evidence="1" id="KW-0812">Transmembrane</keyword>
<evidence type="ECO:0000313" key="3">
    <source>
        <dbReference type="Proteomes" id="UP000283426"/>
    </source>
</evidence>
<evidence type="ECO:0000256" key="1">
    <source>
        <dbReference type="SAM" id="Phobius"/>
    </source>
</evidence>
<accession>A0A412W6E4</accession>
<feature type="transmembrane region" description="Helical" evidence="1">
    <location>
        <begin position="23"/>
        <end position="47"/>
    </location>
</feature>
<keyword evidence="1" id="KW-0472">Membrane</keyword>
<keyword evidence="1" id="KW-1133">Transmembrane helix</keyword>
<evidence type="ECO:0000313" key="2">
    <source>
        <dbReference type="EMBL" id="RGV19846.1"/>
    </source>
</evidence>
<dbReference type="Proteomes" id="UP000283426">
    <property type="component" value="Unassembled WGS sequence"/>
</dbReference>
<comment type="caution">
    <text evidence="2">The sequence shown here is derived from an EMBL/GenBank/DDBJ whole genome shotgun (WGS) entry which is preliminary data.</text>
</comment>
<dbReference type="AlphaFoldDB" id="A0A412W6E4"/>
<reference evidence="2 3" key="1">
    <citation type="submission" date="2018-08" db="EMBL/GenBank/DDBJ databases">
        <title>A genome reference for cultivated species of the human gut microbiota.</title>
        <authorList>
            <person name="Zou Y."/>
            <person name="Xue W."/>
            <person name="Luo G."/>
        </authorList>
    </citation>
    <scope>NUCLEOTIDE SEQUENCE [LARGE SCALE GENOMIC DNA]</scope>
    <source>
        <strain evidence="2 3">AF14-6AC</strain>
    </source>
</reference>
<sequence length="79" mass="9517">MNELPYLLLKFAEEFNPFGMDRIIIEMILFLIVVLIVLVVLNTIVFVRMDNLKHDIERKTEGFREIYEKLVIKKEQEDF</sequence>
<name>A0A412W6E4_9BACT</name>
<protein>
    <submittedName>
        <fullName evidence="2">Uncharacterized protein</fullName>
    </submittedName>
</protein>
<dbReference type="EMBL" id="QRYW01000045">
    <property type="protein sequence ID" value="RGV19846.1"/>
    <property type="molecule type" value="Genomic_DNA"/>
</dbReference>
<dbReference type="RefSeq" id="WP_118108480.1">
    <property type="nucleotide sequence ID" value="NZ_QRYW01000045.1"/>
</dbReference>
<organism evidence="2 3">
    <name type="scientific">Odoribacter splanchnicus</name>
    <dbReference type="NCBI Taxonomy" id="28118"/>
    <lineage>
        <taxon>Bacteria</taxon>
        <taxon>Pseudomonadati</taxon>
        <taxon>Bacteroidota</taxon>
        <taxon>Bacteroidia</taxon>
        <taxon>Bacteroidales</taxon>
        <taxon>Odoribacteraceae</taxon>
        <taxon>Odoribacter</taxon>
    </lineage>
</organism>
<gene>
    <name evidence="2" type="ORF">DWW24_17385</name>
</gene>
<proteinExistence type="predicted"/>